<evidence type="ECO:0000313" key="3">
    <source>
        <dbReference type="Proteomes" id="UP000484076"/>
    </source>
</evidence>
<dbReference type="Gene3D" id="3.30.1050.10">
    <property type="entry name" value="SCP2 sterol-binding domain"/>
    <property type="match status" value="1"/>
</dbReference>
<dbReference type="InterPro" id="IPR036527">
    <property type="entry name" value="SCP2_sterol-bd_dom_sf"/>
</dbReference>
<sequence length="94" mass="9805">MTLESIAEKINANLGGQAFEGSLKFDCAPDGVIVLADGAASLDDRETDCTLRISQDNLVKLLTGKLNPMTGMLTGKLKISGDPAVAMKLAKLLG</sequence>
<keyword evidence="3" id="KW-1185">Reference proteome</keyword>
<dbReference type="InterPro" id="IPR003033">
    <property type="entry name" value="SCP2_sterol-bd_dom"/>
</dbReference>
<feature type="domain" description="SCP2" evidence="1">
    <location>
        <begin position="19"/>
        <end position="93"/>
    </location>
</feature>
<evidence type="ECO:0000313" key="2">
    <source>
        <dbReference type="EMBL" id="NUB45366.1"/>
    </source>
</evidence>
<protein>
    <submittedName>
        <fullName evidence="2">SCP2 sterol-binding domain-containing protein</fullName>
    </submittedName>
</protein>
<gene>
    <name evidence="2" type="ORF">GEU84_013285</name>
</gene>
<evidence type="ECO:0000259" key="1">
    <source>
        <dbReference type="Pfam" id="PF02036"/>
    </source>
</evidence>
<dbReference type="AlphaFoldDB" id="A0A8X8KPY0"/>
<reference evidence="2" key="1">
    <citation type="submission" date="2020-05" db="EMBL/GenBank/DDBJ databases">
        <title>Fertoebacter nigrum gen. nov., sp. nov., a new member of the family Rhodobacteraceae.</title>
        <authorList>
            <person name="Szuroczki S."/>
            <person name="Abbaszade G."/>
            <person name="Buni D."/>
            <person name="Schumann P."/>
            <person name="Toth E."/>
        </authorList>
    </citation>
    <scope>NUCLEOTIDE SEQUENCE</scope>
    <source>
        <strain evidence="2">RG-N-1a</strain>
    </source>
</reference>
<dbReference type="Proteomes" id="UP000484076">
    <property type="component" value="Unassembled WGS sequence"/>
</dbReference>
<organism evidence="2 3">
    <name type="scientific">Fertoeibacter niger</name>
    <dbReference type="NCBI Taxonomy" id="2656921"/>
    <lineage>
        <taxon>Bacteria</taxon>
        <taxon>Pseudomonadati</taxon>
        <taxon>Pseudomonadota</taxon>
        <taxon>Alphaproteobacteria</taxon>
        <taxon>Rhodobacterales</taxon>
        <taxon>Paracoccaceae</taxon>
        <taxon>Fertoeibacter</taxon>
    </lineage>
</organism>
<accession>A0A8X8KPY0</accession>
<dbReference type="SUPFAM" id="SSF55718">
    <property type="entry name" value="SCP-like"/>
    <property type="match status" value="1"/>
</dbReference>
<dbReference type="Pfam" id="PF02036">
    <property type="entry name" value="SCP2"/>
    <property type="match status" value="1"/>
</dbReference>
<comment type="caution">
    <text evidence="2">The sequence shown here is derived from an EMBL/GenBank/DDBJ whole genome shotgun (WGS) entry which is preliminary data.</text>
</comment>
<name>A0A8X8KPY0_9RHOB</name>
<proteinExistence type="predicted"/>
<dbReference type="RefSeq" id="WP_152826824.1">
    <property type="nucleotide sequence ID" value="NZ_WHUT02000007.1"/>
</dbReference>
<dbReference type="EMBL" id="WHUT02000007">
    <property type="protein sequence ID" value="NUB45366.1"/>
    <property type="molecule type" value="Genomic_DNA"/>
</dbReference>